<dbReference type="FunFam" id="3.10.20.30:FF:000006">
    <property type="entry name" value="Threonine--tRNA ligase, cytoplasmic"/>
    <property type="match status" value="1"/>
</dbReference>
<dbReference type="GO" id="GO:0004829">
    <property type="term" value="F:threonine-tRNA ligase activity"/>
    <property type="evidence" value="ECO:0007669"/>
    <property type="project" value="UniProtKB-EC"/>
</dbReference>
<gene>
    <name evidence="11" type="ORF">VFH_I137360</name>
</gene>
<dbReference type="GO" id="GO:0006435">
    <property type="term" value="P:threonyl-tRNA aminoacylation"/>
    <property type="evidence" value="ECO:0007669"/>
    <property type="project" value="TreeGrafter"/>
</dbReference>
<dbReference type="InterPro" id="IPR012676">
    <property type="entry name" value="TGS-like"/>
</dbReference>
<dbReference type="InterPro" id="IPR018163">
    <property type="entry name" value="Thr/Ala-tRNA-synth_IIc_edit"/>
</dbReference>
<proteinExistence type="inferred from homology"/>
<evidence type="ECO:0000259" key="10">
    <source>
        <dbReference type="PROSITE" id="PS51880"/>
    </source>
</evidence>
<evidence type="ECO:0000256" key="8">
    <source>
        <dbReference type="ARBA" id="ARBA00031900"/>
    </source>
</evidence>
<dbReference type="Proteomes" id="UP001157006">
    <property type="component" value="Chromosome 1S"/>
</dbReference>
<keyword evidence="4" id="KW-0547">Nucleotide-binding</keyword>
<name>A0AAV0ZC08_VICFA</name>
<dbReference type="InterPro" id="IPR012675">
    <property type="entry name" value="Beta-grasp_dom_sf"/>
</dbReference>
<evidence type="ECO:0000256" key="1">
    <source>
        <dbReference type="ARBA" id="ARBA00008226"/>
    </source>
</evidence>
<dbReference type="AlphaFoldDB" id="A0AAV0ZC08"/>
<keyword evidence="7" id="KW-0030">Aminoacyl-tRNA synthetase</keyword>
<keyword evidence="6" id="KW-0648">Protein biosynthesis</keyword>
<evidence type="ECO:0000256" key="9">
    <source>
        <dbReference type="ARBA" id="ARBA00049515"/>
    </source>
</evidence>
<dbReference type="SUPFAM" id="SSF81271">
    <property type="entry name" value="TGS-like"/>
    <property type="match status" value="1"/>
</dbReference>
<dbReference type="InterPro" id="IPR004095">
    <property type="entry name" value="TGS"/>
</dbReference>
<keyword evidence="5" id="KW-0067">ATP-binding</keyword>
<dbReference type="PROSITE" id="PS51880">
    <property type="entry name" value="TGS"/>
    <property type="match status" value="1"/>
</dbReference>
<evidence type="ECO:0000256" key="3">
    <source>
        <dbReference type="ARBA" id="ARBA00022598"/>
    </source>
</evidence>
<keyword evidence="12" id="KW-1185">Reference proteome</keyword>
<organism evidence="11 12">
    <name type="scientific">Vicia faba</name>
    <name type="common">Broad bean</name>
    <name type="synonym">Faba vulgaris</name>
    <dbReference type="NCBI Taxonomy" id="3906"/>
    <lineage>
        <taxon>Eukaryota</taxon>
        <taxon>Viridiplantae</taxon>
        <taxon>Streptophyta</taxon>
        <taxon>Embryophyta</taxon>
        <taxon>Tracheophyta</taxon>
        <taxon>Spermatophyta</taxon>
        <taxon>Magnoliopsida</taxon>
        <taxon>eudicotyledons</taxon>
        <taxon>Gunneridae</taxon>
        <taxon>Pentapetalae</taxon>
        <taxon>rosids</taxon>
        <taxon>fabids</taxon>
        <taxon>Fabales</taxon>
        <taxon>Fabaceae</taxon>
        <taxon>Papilionoideae</taxon>
        <taxon>50 kb inversion clade</taxon>
        <taxon>NPAAA clade</taxon>
        <taxon>Hologalegina</taxon>
        <taxon>IRL clade</taxon>
        <taxon>Fabeae</taxon>
        <taxon>Vicia</taxon>
    </lineage>
</organism>
<keyword evidence="3" id="KW-0436">Ligase</keyword>
<dbReference type="Gene3D" id="3.30.980.10">
    <property type="entry name" value="Threonyl-trna Synthetase, Chain A, domain 2"/>
    <property type="match status" value="1"/>
</dbReference>
<accession>A0AAV0ZC08</accession>
<evidence type="ECO:0000256" key="7">
    <source>
        <dbReference type="ARBA" id="ARBA00023146"/>
    </source>
</evidence>
<evidence type="ECO:0000256" key="6">
    <source>
        <dbReference type="ARBA" id="ARBA00022917"/>
    </source>
</evidence>
<comment type="similarity">
    <text evidence="1">Belongs to the class-II aminoacyl-tRNA synthetase family.</text>
</comment>
<dbReference type="PANTHER" id="PTHR11451">
    <property type="entry name" value="THREONINE-TRNA LIGASE"/>
    <property type="match status" value="1"/>
</dbReference>
<protein>
    <recommendedName>
        <fullName evidence="2">threonine--tRNA ligase</fullName>
        <ecNumber evidence="2">6.1.1.3</ecNumber>
    </recommendedName>
    <alternativeName>
        <fullName evidence="8">Threonyl-tRNA synthetase</fullName>
    </alternativeName>
</protein>
<evidence type="ECO:0000256" key="5">
    <source>
        <dbReference type="ARBA" id="ARBA00022840"/>
    </source>
</evidence>
<feature type="domain" description="TGS" evidence="10">
    <location>
        <begin position="68"/>
        <end position="130"/>
    </location>
</feature>
<reference evidence="11 12" key="1">
    <citation type="submission" date="2023-01" db="EMBL/GenBank/DDBJ databases">
        <authorList>
            <person name="Kreplak J."/>
        </authorList>
    </citation>
    <scope>NUCLEOTIDE SEQUENCE [LARGE SCALE GENOMIC DNA]</scope>
</reference>
<dbReference type="SUPFAM" id="SSF55186">
    <property type="entry name" value="ThrRS/AlaRS common domain"/>
    <property type="match status" value="1"/>
</dbReference>
<evidence type="ECO:0000256" key="2">
    <source>
        <dbReference type="ARBA" id="ARBA00013163"/>
    </source>
</evidence>
<dbReference type="EC" id="6.1.1.3" evidence="2"/>
<evidence type="ECO:0000313" key="12">
    <source>
        <dbReference type="Proteomes" id="UP001157006"/>
    </source>
</evidence>
<evidence type="ECO:0000256" key="4">
    <source>
        <dbReference type="ARBA" id="ARBA00022741"/>
    </source>
</evidence>
<evidence type="ECO:0000313" key="11">
    <source>
        <dbReference type="EMBL" id="CAI8594357.1"/>
    </source>
</evidence>
<sequence length="178" mass="20667">MVVQEVRKRLKNSNCFYSSPTIFAATPVVVFFHAKDESYLSATIPKRISVFEAIQEEQQTRRLSLSSDPIKVTLPDRKVKEGKKWQKTLFDVAREISKNLANNALIYKVNGLLWDMNRPLEEDSLLQMFKFDDDEGRDTFWNSSAHILGQPLETEYECKLCIGPCTTREEGFYYTLLR</sequence>
<dbReference type="CDD" id="cd01667">
    <property type="entry name" value="TGS_ThrRS"/>
    <property type="match status" value="1"/>
</dbReference>
<dbReference type="PANTHER" id="PTHR11451:SF46">
    <property type="entry name" value="THREONINE--TRNA LIGASE"/>
    <property type="match status" value="1"/>
</dbReference>
<dbReference type="GO" id="GO:0009507">
    <property type="term" value="C:chloroplast"/>
    <property type="evidence" value="ECO:0007669"/>
    <property type="project" value="TreeGrafter"/>
</dbReference>
<dbReference type="Pfam" id="PF02824">
    <property type="entry name" value="TGS"/>
    <property type="match status" value="1"/>
</dbReference>
<dbReference type="Gene3D" id="3.10.20.30">
    <property type="match status" value="1"/>
</dbReference>
<dbReference type="GO" id="GO:0005524">
    <property type="term" value="F:ATP binding"/>
    <property type="evidence" value="ECO:0007669"/>
    <property type="project" value="UniProtKB-KW"/>
</dbReference>
<comment type="catalytic activity">
    <reaction evidence="9">
        <text>tRNA(Thr) + L-threonine + ATP = L-threonyl-tRNA(Thr) + AMP + diphosphate + H(+)</text>
        <dbReference type="Rhea" id="RHEA:24624"/>
        <dbReference type="Rhea" id="RHEA-COMP:9670"/>
        <dbReference type="Rhea" id="RHEA-COMP:9704"/>
        <dbReference type="ChEBI" id="CHEBI:15378"/>
        <dbReference type="ChEBI" id="CHEBI:30616"/>
        <dbReference type="ChEBI" id="CHEBI:33019"/>
        <dbReference type="ChEBI" id="CHEBI:57926"/>
        <dbReference type="ChEBI" id="CHEBI:78442"/>
        <dbReference type="ChEBI" id="CHEBI:78534"/>
        <dbReference type="ChEBI" id="CHEBI:456215"/>
        <dbReference type="EC" id="6.1.1.3"/>
    </reaction>
</comment>
<dbReference type="EMBL" id="OX451735">
    <property type="protein sequence ID" value="CAI8594357.1"/>
    <property type="molecule type" value="Genomic_DNA"/>
</dbReference>
<dbReference type="GO" id="GO:0005739">
    <property type="term" value="C:mitochondrion"/>
    <property type="evidence" value="ECO:0007669"/>
    <property type="project" value="TreeGrafter"/>
</dbReference>